<dbReference type="Proteomes" id="UP000239471">
    <property type="component" value="Unassembled WGS sequence"/>
</dbReference>
<keyword evidence="3" id="KW-1185">Reference proteome</keyword>
<reference evidence="2 3" key="1">
    <citation type="submission" date="2018-03" db="EMBL/GenBank/DDBJ databases">
        <title>Genome sequence of Clostridium vincentii DSM 10228.</title>
        <authorList>
            <person name="Poehlein A."/>
            <person name="Daniel R."/>
        </authorList>
    </citation>
    <scope>NUCLEOTIDE SEQUENCE [LARGE SCALE GENOMIC DNA]</scope>
    <source>
        <strain evidence="2 3">DSM 10228</strain>
    </source>
</reference>
<evidence type="ECO:0000256" key="1">
    <source>
        <dbReference type="SAM" id="Phobius"/>
    </source>
</evidence>
<protein>
    <submittedName>
        <fullName evidence="2">Uncharacterized protein</fullName>
    </submittedName>
</protein>
<accession>A0A2T0BHU9</accession>
<comment type="caution">
    <text evidence="2">The sequence shown here is derived from an EMBL/GenBank/DDBJ whole genome shotgun (WGS) entry which is preliminary data.</text>
</comment>
<dbReference type="AlphaFoldDB" id="A0A2T0BHU9"/>
<sequence length="113" mass="12861">MRYFVSHHIISCINGLKFNGVLNVKKRKVIVILVSLMVICSIATIVALKFPYDKLKSYLENTVDNLIINKVNVPDESSKIDTNENGIVDPIDIVNSARREVQQQTIYKDAYYS</sequence>
<dbReference type="EMBL" id="PVXQ01000007">
    <property type="protein sequence ID" value="PRR83417.1"/>
    <property type="molecule type" value="Genomic_DNA"/>
</dbReference>
<proteinExistence type="predicted"/>
<name>A0A2T0BHU9_9CLOT</name>
<keyword evidence="1" id="KW-1133">Transmembrane helix</keyword>
<gene>
    <name evidence="2" type="ORF">CLVI_09650</name>
</gene>
<evidence type="ECO:0000313" key="2">
    <source>
        <dbReference type="EMBL" id="PRR83417.1"/>
    </source>
</evidence>
<feature type="transmembrane region" description="Helical" evidence="1">
    <location>
        <begin position="29"/>
        <end position="48"/>
    </location>
</feature>
<organism evidence="2 3">
    <name type="scientific">Clostridium vincentii</name>
    <dbReference type="NCBI Taxonomy" id="52704"/>
    <lineage>
        <taxon>Bacteria</taxon>
        <taxon>Bacillati</taxon>
        <taxon>Bacillota</taxon>
        <taxon>Clostridia</taxon>
        <taxon>Eubacteriales</taxon>
        <taxon>Clostridiaceae</taxon>
        <taxon>Clostridium</taxon>
    </lineage>
</organism>
<keyword evidence="1" id="KW-0472">Membrane</keyword>
<evidence type="ECO:0000313" key="3">
    <source>
        <dbReference type="Proteomes" id="UP000239471"/>
    </source>
</evidence>
<keyword evidence="1" id="KW-0812">Transmembrane</keyword>